<comment type="cofactor">
    <cofactor evidence="1">
        <name>a divalent metal cation</name>
        <dbReference type="ChEBI" id="CHEBI:60240"/>
    </cofactor>
</comment>
<organism evidence="4">
    <name type="scientific">Heligmosomoides polygyrus</name>
    <name type="common">Parasitic roundworm</name>
    <dbReference type="NCBI Taxonomy" id="6339"/>
    <lineage>
        <taxon>Eukaryota</taxon>
        <taxon>Metazoa</taxon>
        <taxon>Ecdysozoa</taxon>
        <taxon>Nematoda</taxon>
        <taxon>Chromadorea</taxon>
        <taxon>Rhabditida</taxon>
        <taxon>Rhabditina</taxon>
        <taxon>Rhabditomorpha</taxon>
        <taxon>Strongyloidea</taxon>
        <taxon>Heligmosomidae</taxon>
        <taxon>Heligmosomoides</taxon>
    </lineage>
</organism>
<protein>
    <recommendedName>
        <fullName evidence="3">DDE Tnp4 domain-containing protein</fullName>
    </recommendedName>
</protein>
<dbReference type="EMBL" id="UZAH01012713">
    <property type="protein sequence ID" value="VDO40339.1"/>
    <property type="molecule type" value="Genomic_DNA"/>
</dbReference>
<evidence type="ECO:0000313" key="4">
    <source>
        <dbReference type="EMBL" id="VDO40339.1"/>
    </source>
</evidence>
<reference evidence="4" key="1">
    <citation type="submission" date="2018-11" db="EMBL/GenBank/DDBJ databases">
        <authorList>
            <consortium name="Pathogen Informatics"/>
        </authorList>
    </citation>
    <scope>NUCLEOTIDE SEQUENCE [LARGE SCALE GENOMIC DNA]</scope>
</reference>
<name>A0A3P7VA54_HELPZ</name>
<evidence type="ECO:0000259" key="3">
    <source>
        <dbReference type="Pfam" id="PF13359"/>
    </source>
</evidence>
<dbReference type="InterPro" id="IPR027806">
    <property type="entry name" value="HARBI1_dom"/>
</dbReference>
<dbReference type="Pfam" id="PF13359">
    <property type="entry name" value="DDE_Tnp_4"/>
    <property type="match status" value="1"/>
</dbReference>
<dbReference type="OrthoDB" id="5852834at2759"/>
<sequence length="139" mass="15514">MCGIPNVVGALDGTHLKIMAPTESEESYVNRKSYRSINMGTIADIDLKFIWVSANFPGRAQIRGSVIKQVFASSSIWSQSSMLSLKVLRSSALYRDFYSGRKKGTLLVDSAYRSENFLHKPILGESRTEPGMAQSREIY</sequence>
<gene>
    <name evidence="4" type="ORF">HPBE_LOCUS3696</name>
</gene>
<keyword evidence="2" id="KW-0479">Metal-binding</keyword>
<dbReference type="GO" id="GO:0046872">
    <property type="term" value="F:metal ion binding"/>
    <property type="evidence" value="ECO:0007669"/>
    <property type="project" value="UniProtKB-KW"/>
</dbReference>
<feature type="domain" description="DDE Tnp4" evidence="3">
    <location>
        <begin position="11"/>
        <end position="118"/>
    </location>
</feature>
<proteinExistence type="predicted"/>
<accession>A0A3P7VA54</accession>
<dbReference type="AlphaFoldDB" id="A0A3P7VA54"/>
<evidence type="ECO:0000256" key="2">
    <source>
        <dbReference type="ARBA" id="ARBA00022723"/>
    </source>
</evidence>
<evidence type="ECO:0000256" key="1">
    <source>
        <dbReference type="ARBA" id="ARBA00001968"/>
    </source>
</evidence>